<gene>
    <name evidence="2" type="ORF">DKG75_12280</name>
</gene>
<dbReference type="RefSeq" id="WP_109921410.1">
    <property type="nucleotide sequence ID" value="NZ_QGLF01000003.1"/>
</dbReference>
<accession>A0A317E3N9</accession>
<evidence type="ECO:0000313" key="2">
    <source>
        <dbReference type="EMBL" id="PWR20766.1"/>
    </source>
</evidence>
<proteinExistence type="predicted"/>
<reference evidence="3" key="1">
    <citation type="submission" date="2018-05" db="EMBL/GenBank/DDBJ databases">
        <title>Zavarzinia sp. HR-AS.</title>
        <authorList>
            <person name="Lee Y."/>
            <person name="Jeon C.O."/>
        </authorList>
    </citation>
    <scope>NUCLEOTIDE SEQUENCE [LARGE SCALE GENOMIC DNA]</scope>
    <source>
        <strain evidence="3">DSM 1231</strain>
    </source>
</reference>
<keyword evidence="1" id="KW-0812">Transmembrane</keyword>
<organism evidence="2 3">
    <name type="scientific">Zavarzinia compransoris</name>
    <dbReference type="NCBI Taxonomy" id="1264899"/>
    <lineage>
        <taxon>Bacteria</taxon>
        <taxon>Pseudomonadati</taxon>
        <taxon>Pseudomonadota</taxon>
        <taxon>Alphaproteobacteria</taxon>
        <taxon>Rhodospirillales</taxon>
        <taxon>Zavarziniaceae</taxon>
        <taxon>Zavarzinia</taxon>
    </lineage>
</organism>
<comment type="caution">
    <text evidence="2">The sequence shown here is derived from an EMBL/GenBank/DDBJ whole genome shotgun (WGS) entry which is preliminary data.</text>
</comment>
<feature type="transmembrane region" description="Helical" evidence="1">
    <location>
        <begin position="142"/>
        <end position="160"/>
    </location>
</feature>
<dbReference type="AlphaFoldDB" id="A0A317E3N9"/>
<protein>
    <submittedName>
        <fullName evidence="2">Uncharacterized protein</fullName>
    </submittedName>
</protein>
<evidence type="ECO:0000256" key="1">
    <source>
        <dbReference type="SAM" id="Phobius"/>
    </source>
</evidence>
<name>A0A317E3N9_9PROT</name>
<keyword evidence="1" id="KW-1133">Transmembrane helix</keyword>
<dbReference type="EMBL" id="QGLF01000003">
    <property type="protein sequence ID" value="PWR20766.1"/>
    <property type="molecule type" value="Genomic_DNA"/>
</dbReference>
<keyword evidence="1" id="KW-0472">Membrane</keyword>
<feature type="transmembrane region" description="Helical" evidence="1">
    <location>
        <begin position="26"/>
        <end position="47"/>
    </location>
</feature>
<sequence length="269" mass="29619">MINLSRIVLPRRPLEVRPPGLDGRGAAKIAVVIVLLLSFAVGVAVAFGPELARDAAADPARWRPAPEGRMEEGRCRSYLFVIHCHMTLSARQADGTRIENGSQLLFFDWPRQDYEFRVVADPLRGDRLGTTLGFERLADRGLTLGGLVGLCVLGSIAGVWKSLRAFAYGRGLRQAFRQQPAQAVALRLVHASRYGWRVEEGGLFRRAGKRDWAVPRQARPIVLDARDKLILGVTPDGVHLLPVDVEGRWLGLTREEAQVLHASVVVAQG</sequence>
<dbReference type="OrthoDB" id="8478544at2"/>
<dbReference type="Proteomes" id="UP000246077">
    <property type="component" value="Unassembled WGS sequence"/>
</dbReference>
<keyword evidence="3" id="KW-1185">Reference proteome</keyword>
<evidence type="ECO:0000313" key="3">
    <source>
        <dbReference type="Proteomes" id="UP000246077"/>
    </source>
</evidence>